<protein>
    <submittedName>
        <fullName evidence="1">Uncharacterized protein</fullName>
    </submittedName>
</protein>
<evidence type="ECO:0000313" key="2">
    <source>
        <dbReference type="Proteomes" id="UP001320420"/>
    </source>
</evidence>
<dbReference type="EMBL" id="JAKJXP020000022">
    <property type="protein sequence ID" value="KAK7754161.1"/>
    <property type="molecule type" value="Genomic_DNA"/>
</dbReference>
<reference evidence="1 2" key="1">
    <citation type="submission" date="2024-02" db="EMBL/GenBank/DDBJ databases">
        <title>De novo assembly and annotation of 12 fungi associated with fruit tree decline syndrome in Ontario, Canada.</title>
        <authorList>
            <person name="Sulman M."/>
            <person name="Ellouze W."/>
            <person name="Ilyukhin E."/>
        </authorList>
    </citation>
    <scope>NUCLEOTIDE SEQUENCE [LARGE SCALE GENOMIC DNA]</scope>
    <source>
        <strain evidence="1 2">M11/M66-122</strain>
    </source>
</reference>
<accession>A0AAN9YR15</accession>
<dbReference type="Proteomes" id="UP001320420">
    <property type="component" value="Unassembled WGS sequence"/>
</dbReference>
<sequence length="99" mass="10761">MDSTRPAAIPCYLAQTYVSETKVKTGNQLSKPKLLAPPRVPTDKAIPLHSADDHQTFRAIVLLSLMKSDDVLDPEKLRGSPWRSSCLATTGASWALGLD</sequence>
<dbReference type="AlphaFoldDB" id="A0AAN9YR15"/>
<gene>
    <name evidence="1" type="ORF">SLS62_003738</name>
</gene>
<proteinExistence type="predicted"/>
<name>A0AAN9YR15_9PEZI</name>
<organism evidence="1 2">
    <name type="scientific">Diatrype stigma</name>
    <dbReference type="NCBI Taxonomy" id="117547"/>
    <lineage>
        <taxon>Eukaryota</taxon>
        <taxon>Fungi</taxon>
        <taxon>Dikarya</taxon>
        <taxon>Ascomycota</taxon>
        <taxon>Pezizomycotina</taxon>
        <taxon>Sordariomycetes</taxon>
        <taxon>Xylariomycetidae</taxon>
        <taxon>Xylariales</taxon>
        <taxon>Diatrypaceae</taxon>
        <taxon>Diatrype</taxon>
    </lineage>
</organism>
<comment type="caution">
    <text evidence="1">The sequence shown here is derived from an EMBL/GenBank/DDBJ whole genome shotgun (WGS) entry which is preliminary data.</text>
</comment>
<evidence type="ECO:0000313" key="1">
    <source>
        <dbReference type="EMBL" id="KAK7754161.1"/>
    </source>
</evidence>
<keyword evidence="2" id="KW-1185">Reference proteome</keyword>